<accession>A0AAD5X5M9</accession>
<dbReference type="InterPro" id="IPR010281">
    <property type="entry name" value="DUF885"/>
</dbReference>
<feature type="non-terminal residue" evidence="1">
    <location>
        <position position="1"/>
    </location>
</feature>
<gene>
    <name evidence="1" type="ORF">HK100_010605</name>
</gene>
<name>A0AAD5X5M9_9FUNG</name>
<evidence type="ECO:0000313" key="1">
    <source>
        <dbReference type="EMBL" id="KAJ3078815.1"/>
    </source>
</evidence>
<protein>
    <submittedName>
        <fullName evidence="1">Uncharacterized protein</fullName>
    </submittedName>
</protein>
<dbReference type="AlphaFoldDB" id="A0AAD5X5M9"/>
<dbReference type="EMBL" id="JADGJH010005912">
    <property type="protein sequence ID" value="KAJ3078815.1"/>
    <property type="molecule type" value="Genomic_DNA"/>
</dbReference>
<dbReference type="PANTHER" id="PTHR33361">
    <property type="entry name" value="GLR0591 PROTEIN"/>
    <property type="match status" value="1"/>
</dbReference>
<sequence length="240" mass="27149">MNCLSNNYSGGVFNINVGLQIVKSSHQLKSVCLHEANPGHHHQSSLRPAAGQHLIRKMVVSEAFFDGWGLYSEFLGEEMGIYKDPFEYFGRLEYEMLRAIRLVVDTGLHAKGWTIDYCVEYMAARLALTHQDIIQEAQRYSVAPGQALSYKAGEMKIKALRVFAQLELRDAFDIKKFHRVVLGDGGGSVPLQMLDKHVKNWVSSLKSASAQEKKISNRLESIIDIDQILLRRTDLRLSKN</sequence>
<organism evidence="1 2">
    <name type="scientific">Physocladia obscura</name>
    <dbReference type="NCBI Taxonomy" id="109957"/>
    <lineage>
        <taxon>Eukaryota</taxon>
        <taxon>Fungi</taxon>
        <taxon>Fungi incertae sedis</taxon>
        <taxon>Chytridiomycota</taxon>
        <taxon>Chytridiomycota incertae sedis</taxon>
        <taxon>Chytridiomycetes</taxon>
        <taxon>Chytridiales</taxon>
        <taxon>Chytriomycetaceae</taxon>
        <taxon>Physocladia</taxon>
    </lineage>
</organism>
<proteinExistence type="predicted"/>
<comment type="caution">
    <text evidence="1">The sequence shown here is derived from an EMBL/GenBank/DDBJ whole genome shotgun (WGS) entry which is preliminary data.</text>
</comment>
<reference evidence="1" key="1">
    <citation type="submission" date="2020-05" db="EMBL/GenBank/DDBJ databases">
        <title>Phylogenomic resolution of chytrid fungi.</title>
        <authorList>
            <person name="Stajich J.E."/>
            <person name="Amses K."/>
            <person name="Simmons R."/>
            <person name="Seto K."/>
            <person name="Myers J."/>
            <person name="Bonds A."/>
            <person name="Quandt C.A."/>
            <person name="Barry K."/>
            <person name="Liu P."/>
            <person name="Grigoriev I."/>
            <person name="Longcore J.E."/>
            <person name="James T.Y."/>
        </authorList>
    </citation>
    <scope>NUCLEOTIDE SEQUENCE</scope>
    <source>
        <strain evidence="1">JEL0513</strain>
    </source>
</reference>
<dbReference type="Pfam" id="PF05960">
    <property type="entry name" value="DUF885"/>
    <property type="match status" value="1"/>
</dbReference>
<dbReference type="Proteomes" id="UP001211907">
    <property type="component" value="Unassembled WGS sequence"/>
</dbReference>
<keyword evidence="2" id="KW-1185">Reference proteome</keyword>
<evidence type="ECO:0000313" key="2">
    <source>
        <dbReference type="Proteomes" id="UP001211907"/>
    </source>
</evidence>
<dbReference type="PANTHER" id="PTHR33361:SF2">
    <property type="entry name" value="DUF885 DOMAIN-CONTAINING PROTEIN"/>
    <property type="match status" value="1"/>
</dbReference>